<evidence type="ECO:0000259" key="4">
    <source>
        <dbReference type="Pfam" id="PF13460"/>
    </source>
</evidence>
<evidence type="ECO:0000313" key="6">
    <source>
        <dbReference type="Proteomes" id="UP000760494"/>
    </source>
</evidence>
<dbReference type="GO" id="GO:0003700">
    <property type="term" value="F:DNA-binding transcription factor activity"/>
    <property type="evidence" value="ECO:0007669"/>
    <property type="project" value="InterPro"/>
</dbReference>
<dbReference type="PANTHER" id="PTHR46910:SF25">
    <property type="entry name" value="ABC-TRANSPORTER-REGULATING TRANSCRIPTION FACTOR"/>
    <property type="match status" value="1"/>
</dbReference>
<sequence>MAIIAVAGGAGKLGRAIVEAIVEKGQDTVVVLAREAKELQGAKVIAVDYTDVDKLAATLNTNSIEIVISTINALDDVSAELNLIQAAEKSASTKRYIPSIYGIQYTEEIASYFHIARAKRGVIAALEATSTLEYTVVYNGFFADTWVLPKVKSYQSPFALVVDVANNFAAIPGSGDELVTFTHTFDIARFIAFLVGAAQWDKASYVIGDKVSWNQFVQYAEEAKGVKFTITHDSIEDLKAGRVTELPSHPQMYPFFPKQMLQGFCAAFGRMFAEGEFDLKPERTLNEAFPEVKARKIKDLLFEAWGNGMDIQDARAVADGTGRRTGNMTCHYGERRGRGRGKSKQYIKTLEERLKNVEVALKGSPTVNLDVSPRSVDPGHSDEISDSHETTAADQIQSLPSAWPEEITSTIIHAQKNNINPERKVFAPLPLTEYILHLIPHALEDMYEAQSLFSTDDVLKLFNEQYSAGPSNCHANPTRWATLNALLATGIQVKADNKAIKDLYPLSWAYFKNASSIFQEIVMHADGIDSCQALIAMALFMRGTADARAFTALLSAAAHAGYSVGLHLEDIHGSNNVIDIERRKGLFWMIYVLRCNASLNLDLPAPYEEVDTELPSQGLVTDAGPSTDLLRHMSLLAQVQSRISRCSRRAPSLSKNCDKTIQDLVELDIDLESWRTGLPSDVQPTALDQVDNLGTIQLHFAYYASTWKLYTAIGKHYNVPLTLIERDSPNLHLSTLLPTHSARATISLLQGLYSQPLASLWQMICYPICAVLILLTAVLNGPGDSEVPLNVESIRTFAVFLQTFQDREECDLNGLIEFCSKLYDVASFAQRSSADLSNQSEDDTQGVWGQYADLRIRLSGSQDPMLLAQGLLTNMPLLGAKATEVFSGIVAEAREDGFTRLVPNVLKPSSFNFFAKQ</sequence>
<dbReference type="EMBL" id="CABFJX010000003">
    <property type="protein sequence ID" value="VTT56743.1"/>
    <property type="molecule type" value="Genomic_DNA"/>
</dbReference>
<evidence type="ECO:0000256" key="1">
    <source>
        <dbReference type="ARBA" id="ARBA00023242"/>
    </source>
</evidence>
<organism evidence="5 6">
    <name type="scientific">Fusarium fujikuroi</name>
    <name type="common">Bakanae and foot rot disease fungus</name>
    <name type="synonym">Gibberella fujikuroi</name>
    <dbReference type="NCBI Taxonomy" id="5127"/>
    <lineage>
        <taxon>Eukaryota</taxon>
        <taxon>Fungi</taxon>
        <taxon>Dikarya</taxon>
        <taxon>Ascomycota</taxon>
        <taxon>Pezizomycotina</taxon>
        <taxon>Sordariomycetes</taxon>
        <taxon>Hypocreomycetidae</taxon>
        <taxon>Hypocreales</taxon>
        <taxon>Nectriaceae</taxon>
        <taxon>Fusarium</taxon>
        <taxon>Fusarium fujikuroi species complex</taxon>
    </lineage>
</organism>
<dbReference type="GO" id="GO:0003677">
    <property type="term" value="F:DNA binding"/>
    <property type="evidence" value="ECO:0007669"/>
    <property type="project" value="InterPro"/>
</dbReference>
<proteinExistence type="predicted"/>
<dbReference type="PANTHER" id="PTHR46910">
    <property type="entry name" value="TRANSCRIPTION FACTOR PDR1"/>
    <property type="match status" value="1"/>
</dbReference>
<dbReference type="Proteomes" id="UP000760494">
    <property type="component" value="Unassembled WGS sequence"/>
</dbReference>
<dbReference type="InterPro" id="IPR050987">
    <property type="entry name" value="AtrR-like"/>
</dbReference>
<feature type="domain" description="NAD(P)-binding" evidence="4">
    <location>
        <begin position="8"/>
        <end position="144"/>
    </location>
</feature>
<dbReference type="GO" id="GO:0008270">
    <property type="term" value="F:zinc ion binding"/>
    <property type="evidence" value="ECO:0007669"/>
    <property type="project" value="InterPro"/>
</dbReference>
<dbReference type="Pfam" id="PF04082">
    <property type="entry name" value="Fungal_trans"/>
    <property type="match status" value="1"/>
</dbReference>
<dbReference type="SUPFAM" id="SSF51735">
    <property type="entry name" value="NAD(P)-binding Rossmann-fold domains"/>
    <property type="match status" value="1"/>
</dbReference>
<accession>A0A9Q9RA98</accession>
<evidence type="ECO:0000256" key="2">
    <source>
        <dbReference type="SAM" id="MobiDB-lite"/>
    </source>
</evidence>
<comment type="caution">
    <text evidence="5">The sequence shown here is derived from an EMBL/GenBank/DDBJ whole genome shotgun (WGS) entry which is preliminary data.</text>
</comment>
<dbReference type="CDD" id="cd12148">
    <property type="entry name" value="fungal_TF_MHR"/>
    <property type="match status" value="1"/>
</dbReference>
<dbReference type="Pfam" id="PF13460">
    <property type="entry name" value="NAD_binding_10"/>
    <property type="match status" value="1"/>
</dbReference>
<evidence type="ECO:0000313" key="5">
    <source>
        <dbReference type="EMBL" id="VTT56743.1"/>
    </source>
</evidence>
<feature type="region of interest" description="Disordered" evidence="2">
    <location>
        <begin position="369"/>
        <end position="390"/>
    </location>
</feature>
<evidence type="ECO:0000259" key="3">
    <source>
        <dbReference type="Pfam" id="PF04082"/>
    </source>
</evidence>
<dbReference type="InterPro" id="IPR007219">
    <property type="entry name" value="XnlR_reg_dom"/>
</dbReference>
<dbReference type="Gene3D" id="3.90.25.10">
    <property type="entry name" value="UDP-galactose 4-epimerase, domain 1"/>
    <property type="match status" value="1"/>
</dbReference>
<protein>
    <recommendedName>
        <fullName evidence="7">NmrA-like domain-containing protein</fullName>
    </recommendedName>
</protein>
<feature type="domain" description="Xylanolytic transcriptional activator regulatory" evidence="3">
    <location>
        <begin position="476"/>
        <end position="616"/>
    </location>
</feature>
<dbReference type="InterPro" id="IPR016040">
    <property type="entry name" value="NAD(P)-bd_dom"/>
</dbReference>
<name>A0A9Q9RA98_FUSFU</name>
<keyword evidence="1" id="KW-0539">Nucleus</keyword>
<dbReference type="AlphaFoldDB" id="A0A9Q9RA98"/>
<evidence type="ECO:0008006" key="7">
    <source>
        <dbReference type="Google" id="ProtNLM"/>
    </source>
</evidence>
<gene>
    <name evidence="5" type="ORF">C2S_13250</name>
</gene>
<dbReference type="Gene3D" id="3.40.50.720">
    <property type="entry name" value="NAD(P)-binding Rossmann-like Domain"/>
    <property type="match status" value="1"/>
</dbReference>
<reference evidence="5" key="1">
    <citation type="submission" date="2019-05" db="EMBL/GenBank/DDBJ databases">
        <authorList>
            <person name="Piombo E."/>
        </authorList>
    </citation>
    <scope>NUCLEOTIDE SEQUENCE</scope>
    <source>
        <strain evidence="5">C2S</strain>
    </source>
</reference>
<feature type="compositionally biased region" description="Basic and acidic residues" evidence="2">
    <location>
        <begin position="377"/>
        <end position="390"/>
    </location>
</feature>
<dbReference type="InterPro" id="IPR036291">
    <property type="entry name" value="NAD(P)-bd_dom_sf"/>
</dbReference>
<dbReference type="GO" id="GO:0006351">
    <property type="term" value="P:DNA-templated transcription"/>
    <property type="evidence" value="ECO:0007669"/>
    <property type="project" value="InterPro"/>
</dbReference>